<dbReference type="EMBL" id="CABVLU010000005">
    <property type="protein sequence ID" value="VVT57527.1"/>
    <property type="molecule type" value="Genomic_DNA"/>
</dbReference>
<sequence length="254" mass="29995">MYHLDHHLQHALPSIVLYDEPSDDDDEEEKKNLTPNQDFYQRMSQITLDRFLVKSRCIKGITEPLTYRQDLALEMKNRRSIIYDNLRSSIQEFNEKLSKSLESMYFTTDPSKCPKTTEEKKCRKCEMHENPEKTKDRIEAAYRQALDLGVQALVQNATKKQCKLEVKEASKVQRKLESVQRQKISAYYRMDKGDCLRRGLLRNMMVKKVRQLGQEVLEEKYKKLDRAREAEKEKFSKAKEADDELYDLSCYGGF</sequence>
<keyword evidence="3" id="KW-1185">Reference proteome</keyword>
<evidence type="ECO:0000313" key="2">
    <source>
        <dbReference type="EMBL" id="VVT57527.1"/>
    </source>
</evidence>
<dbReference type="AlphaFoldDB" id="A0A5E8C1H5"/>
<dbReference type="RefSeq" id="XP_031856345.1">
    <property type="nucleotide sequence ID" value="XM_032000454.1"/>
</dbReference>
<evidence type="ECO:0000256" key="1">
    <source>
        <dbReference type="SAM" id="Coils"/>
    </source>
</evidence>
<reference evidence="2 3" key="1">
    <citation type="submission" date="2019-09" db="EMBL/GenBank/DDBJ databases">
        <authorList>
            <person name="Brejova B."/>
        </authorList>
    </citation>
    <scope>NUCLEOTIDE SEQUENCE [LARGE SCALE GENOMIC DNA]</scope>
</reference>
<dbReference type="GeneID" id="43584554"/>
<gene>
    <name evidence="2" type="ORF">SAPINGB_P005740</name>
</gene>
<feature type="coiled-coil region" evidence="1">
    <location>
        <begin position="214"/>
        <end position="241"/>
    </location>
</feature>
<accession>A0A5E8C1H5</accession>
<protein>
    <submittedName>
        <fullName evidence="2">Uncharacterized protein</fullName>
    </submittedName>
</protein>
<keyword evidence="1" id="KW-0175">Coiled coil</keyword>
<organism evidence="2 3">
    <name type="scientific">Magnusiomyces paraingens</name>
    <dbReference type="NCBI Taxonomy" id="2606893"/>
    <lineage>
        <taxon>Eukaryota</taxon>
        <taxon>Fungi</taxon>
        <taxon>Dikarya</taxon>
        <taxon>Ascomycota</taxon>
        <taxon>Saccharomycotina</taxon>
        <taxon>Dipodascomycetes</taxon>
        <taxon>Dipodascales</taxon>
        <taxon>Dipodascaceae</taxon>
        <taxon>Magnusiomyces</taxon>
    </lineage>
</organism>
<evidence type="ECO:0000313" key="3">
    <source>
        <dbReference type="Proteomes" id="UP000398389"/>
    </source>
</evidence>
<dbReference type="Proteomes" id="UP000398389">
    <property type="component" value="Unassembled WGS sequence"/>
</dbReference>
<name>A0A5E8C1H5_9ASCO</name>
<proteinExistence type="predicted"/>